<evidence type="ECO:0000313" key="2">
    <source>
        <dbReference type="Proteomes" id="UP000263742"/>
    </source>
</evidence>
<dbReference type="EMBL" id="MH460460">
    <property type="protein sequence ID" value="AXG66693.1"/>
    <property type="molecule type" value="Genomic_DNA"/>
</dbReference>
<name>A0A384ZWQ7_9CAUD</name>
<dbReference type="Proteomes" id="UP000263742">
    <property type="component" value="Segment"/>
</dbReference>
<dbReference type="SUPFAM" id="SSF109604">
    <property type="entry name" value="HD-domain/PDEase-like"/>
    <property type="match status" value="1"/>
</dbReference>
<gene>
    <name evidence="1" type="ORF">JA13_290</name>
</gene>
<proteinExistence type="predicted"/>
<protein>
    <recommendedName>
        <fullName evidence="3">HD/PDEase domain-containing protein</fullName>
    </recommendedName>
</protein>
<reference evidence="1 2" key="1">
    <citation type="journal article" date="2018" name="Front. Microbiol.">
        <title>Jumbo Bacteriophages Are Represented Within an Increasing Diversity of Environmental Viruses Infecting the Emerging Phytopathogen, Dickeya solani.</title>
        <authorList>
            <person name="Day A.W."/>
            <person name="Ahn J."/>
            <person name="Salmond G.P.C."/>
        </authorList>
    </citation>
    <scope>NUCLEOTIDE SEQUENCE [LARGE SCALE GENOMIC DNA]</scope>
</reference>
<accession>A0A384ZWQ7</accession>
<evidence type="ECO:0000313" key="1">
    <source>
        <dbReference type="EMBL" id="AXG66693.1"/>
    </source>
</evidence>
<dbReference type="Gene3D" id="1.10.3210.10">
    <property type="entry name" value="Hypothetical protein af1432"/>
    <property type="match status" value="1"/>
</dbReference>
<evidence type="ECO:0008006" key="3">
    <source>
        <dbReference type="Google" id="ProtNLM"/>
    </source>
</evidence>
<organism evidence="1 2">
    <name type="scientific">Dickeya phage vB_DsoM_JA13</name>
    <dbReference type="NCBI Taxonomy" id="2283030"/>
    <lineage>
        <taxon>Viruses</taxon>
        <taxon>Duplodnaviria</taxon>
        <taxon>Heunggongvirae</taxon>
        <taxon>Uroviricota</taxon>
        <taxon>Caudoviricetes</taxon>
        <taxon>Salmondvirus</taxon>
        <taxon>Salmondvirus JA11</taxon>
    </lineage>
</organism>
<sequence length="235" mass="27472">MELLTGIEFEARLKSLTDQYNLVEYHEWIQKNNSVRGTAFYHSNLHMDGVAMLCMDLLPEEAHDDRDAVFCLLAAALIHDMDHTLGEYSDNVNIQNAIAALRDWTWASPADSDFKRLLPEIEKLIHITEFPYTPDREPQTVYEKVLRDSDILWGILPGRAVTIVEGLRTELLHSFPQYTSDGFRLVNFIYDRIDFLRSLNWATEKGKKLFDRFIIQHKLEMLDYINSVKSYEDRK</sequence>